<evidence type="ECO:0008006" key="4">
    <source>
        <dbReference type="Google" id="ProtNLM"/>
    </source>
</evidence>
<dbReference type="EMBL" id="CADCTQ010000353">
    <property type="protein sequence ID" value="CAA9286629.1"/>
    <property type="molecule type" value="Genomic_DNA"/>
</dbReference>
<keyword evidence="1" id="KW-0175">Coiled coil</keyword>
<accession>A0A6J4JSU8</accession>
<gene>
    <name evidence="3" type="ORF">AVDCRST_MAG56-4179</name>
</gene>
<evidence type="ECO:0000313" key="3">
    <source>
        <dbReference type="EMBL" id="CAA9286629.1"/>
    </source>
</evidence>
<feature type="signal peptide" evidence="2">
    <location>
        <begin position="1"/>
        <end position="24"/>
    </location>
</feature>
<protein>
    <recommendedName>
        <fullName evidence="4">YiiG family protein</fullName>
    </recommendedName>
</protein>
<feature type="chain" id="PRO_5026875806" description="YiiG family protein" evidence="2">
    <location>
        <begin position="25"/>
        <end position="349"/>
    </location>
</feature>
<organism evidence="3">
    <name type="scientific">uncultured Cytophagales bacterium</name>
    <dbReference type="NCBI Taxonomy" id="158755"/>
    <lineage>
        <taxon>Bacteria</taxon>
        <taxon>Pseudomonadati</taxon>
        <taxon>Bacteroidota</taxon>
        <taxon>Sphingobacteriia</taxon>
        <taxon>Sphingobacteriales</taxon>
        <taxon>environmental samples</taxon>
    </lineage>
</organism>
<name>A0A6J4JSU8_9SPHI</name>
<evidence type="ECO:0000256" key="2">
    <source>
        <dbReference type="SAM" id="SignalP"/>
    </source>
</evidence>
<sequence length="349" mass="39935">MRKSLLLFLCCTAASLVLPVRAVAQSFAHAGEYISFIGAQHHEITKDMMSYTSAVAHGKSARKIENRRKEMLQTVTDARRKIASLPPYQGDKSLRDSTARFLLAYYHILNDDYGKIVNLEEVAEQSYDAMEAYLLAQELAGTKIDEAGNRLDQTQKAFAATHKVTLVESSDEVSKKFAQAAKVNEYHRVVYLLFFKSYKQEMYLMDAVDKKNINAVEQNKNTLQKYAEENIKKLSAIPAFNGDRSLVSVCRQIQDFYKSESSKITVLTNFYLKEENFQKIKQAFEAKREKDRTQADVDGYNNALKELNKAINEFNSTNKQLNEARKETIESWNKASQQFLDKHVPKYKA</sequence>
<proteinExistence type="predicted"/>
<dbReference type="AlphaFoldDB" id="A0A6J4JSU8"/>
<keyword evidence="2" id="KW-0732">Signal</keyword>
<reference evidence="3" key="1">
    <citation type="submission" date="2020-02" db="EMBL/GenBank/DDBJ databases">
        <authorList>
            <person name="Meier V. D."/>
        </authorList>
    </citation>
    <scope>NUCLEOTIDE SEQUENCE</scope>
    <source>
        <strain evidence="3">AVDCRST_MAG56</strain>
    </source>
</reference>
<evidence type="ECO:0000256" key="1">
    <source>
        <dbReference type="SAM" id="Coils"/>
    </source>
</evidence>
<feature type="coiled-coil region" evidence="1">
    <location>
        <begin position="290"/>
        <end position="327"/>
    </location>
</feature>